<dbReference type="Proteomes" id="UP000006556">
    <property type="component" value="Chromosome"/>
</dbReference>
<dbReference type="EMBL" id="AP009389">
    <property type="protein sequence ID" value="BAF60268.1"/>
    <property type="molecule type" value="Genomic_DNA"/>
</dbReference>
<comment type="function">
    <text evidence="1">Needed for flagellar regrowth and assembly.</text>
</comment>
<dbReference type="KEGG" id="pth:PTH_2087"/>
<comment type="subcellular location">
    <subcellularLocation>
        <location evidence="2">Cytoplasm</location>
    </subcellularLocation>
</comment>
<dbReference type="eggNOG" id="COG1317">
    <property type="taxonomic scope" value="Bacteria"/>
</dbReference>
<keyword evidence="4" id="KW-0813">Transport</keyword>
<evidence type="ECO:0000256" key="6">
    <source>
        <dbReference type="ARBA" id="ARBA00022795"/>
    </source>
</evidence>
<dbReference type="GO" id="GO:0071973">
    <property type="term" value="P:bacterial-type flagellum-dependent cell motility"/>
    <property type="evidence" value="ECO:0007669"/>
    <property type="project" value="InterPro"/>
</dbReference>
<evidence type="ECO:0000256" key="7">
    <source>
        <dbReference type="ARBA" id="ARBA00022927"/>
    </source>
</evidence>
<protein>
    <submittedName>
        <fullName evidence="10">Flagellar biosynthesis/type III secretory pathway protein</fullName>
    </submittedName>
</protein>
<proteinExistence type="inferred from homology"/>
<comment type="similarity">
    <text evidence="3">Belongs to the FliH family.</text>
</comment>
<keyword evidence="10" id="KW-0969">Cilium</keyword>
<reference evidence="11" key="1">
    <citation type="journal article" date="2008" name="Genome Res.">
        <title>The genome of Pelotomaculum thermopropionicum reveals niche-associated evolution in anaerobic microbiota.</title>
        <authorList>
            <person name="Kosaka T."/>
            <person name="Kato S."/>
            <person name="Shimoyama T."/>
            <person name="Ishii S."/>
            <person name="Abe T."/>
            <person name="Watanabe K."/>
        </authorList>
    </citation>
    <scope>NUCLEOTIDE SEQUENCE [LARGE SCALE GENOMIC DNA]</scope>
    <source>
        <strain evidence="11">DSM 13744 / JCM 10971 / SI</strain>
    </source>
</reference>
<gene>
    <name evidence="10" type="primary">FliH</name>
    <name evidence="10" type="ordered locus">PTH_2087</name>
</gene>
<accession>A5D0F5</accession>
<sequence length="252" mass="27322">MSFSYRIIKGAALRDGSMQVLPLREHLAWGKTDGAGGGNGSDGGEADNLLAKFKEQAEEIISQARARAGEIIDRARLESEEIKREAYQSAFDRGYREGRDKGYQEGMLKAGEEAASIRAQALEVLKQAEQIRRRTLESMEQEVVTLARDIAEKLLSAQLAIAPETVLNVAGEALRLVAGRTSVALFVSPAEVELVEGKKGDLLSLLPPGAELLVVADPAVHPGGCRVETELGSVDATLERRKEELIRALYGR</sequence>
<name>A5D0F5_PELTS</name>
<dbReference type="PRINTS" id="PR01003">
    <property type="entry name" value="FLGFLIH"/>
</dbReference>
<dbReference type="STRING" id="370438.PTH_2087"/>
<organism evidence="10 11">
    <name type="scientific">Pelotomaculum thermopropionicum (strain DSM 13744 / JCM 10971 / SI)</name>
    <dbReference type="NCBI Taxonomy" id="370438"/>
    <lineage>
        <taxon>Bacteria</taxon>
        <taxon>Bacillati</taxon>
        <taxon>Bacillota</taxon>
        <taxon>Clostridia</taxon>
        <taxon>Eubacteriales</taxon>
        <taxon>Desulfotomaculaceae</taxon>
        <taxon>Pelotomaculum</taxon>
    </lineage>
</organism>
<dbReference type="GO" id="GO:0015031">
    <property type="term" value="P:protein transport"/>
    <property type="evidence" value="ECO:0007669"/>
    <property type="project" value="UniProtKB-KW"/>
</dbReference>
<evidence type="ECO:0000256" key="4">
    <source>
        <dbReference type="ARBA" id="ARBA00022448"/>
    </source>
</evidence>
<dbReference type="HOGENOM" id="CLU_062625_1_1_9"/>
<evidence type="ECO:0000313" key="10">
    <source>
        <dbReference type="EMBL" id="BAF60268.1"/>
    </source>
</evidence>
<keyword evidence="10" id="KW-0282">Flagellum</keyword>
<dbReference type="InterPro" id="IPR051472">
    <property type="entry name" value="T3SS_Stator/FliH"/>
</dbReference>
<dbReference type="AlphaFoldDB" id="A5D0F5"/>
<evidence type="ECO:0000256" key="3">
    <source>
        <dbReference type="ARBA" id="ARBA00006602"/>
    </source>
</evidence>
<evidence type="ECO:0000256" key="2">
    <source>
        <dbReference type="ARBA" id="ARBA00004496"/>
    </source>
</evidence>
<evidence type="ECO:0000256" key="5">
    <source>
        <dbReference type="ARBA" id="ARBA00022490"/>
    </source>
</evidence>
<dbReference type="GO" id="GO:0044781">
    <property type="term" value="P:bacterial-type flagellum organization"/>
    <property type="evidence" value="ECO:0007669"/>
    <property type="project" value="UniProtKB-KW"/>
</dbReference>
<dbReference type="InterPro" id="IPR000563">
    <property type="entry name" value="Flag_FliH"/>
</dbReference>
<dbReference type="CDD" id="cd06503">
    <property type="entry name" value="ATP-synt_Fo_b"/>
    <property type="match status" value="1"/>
</dbReference>
<feature type="domain" description="Flagellar assembly protein FliH/Type III secretion system HrpE" evidence="9">
    <location>
        <begin position="120"/>
        <end position="244"/>
    </location>
</feature>
<keyword evidence="7" id="KW-0653">Protein transport</keyword>
<dbReference type="GO" id="GO:0009288">
    <property type="term" value="C:bacterial-type flagellum"/>
    <property type="evidence" value="ECO:0007669"/>
    <property type="project" value="InterPro"/>
</dbReference>
<dbReference type="GO" id="GO:0005829">
    <property type="term" value="C:cytosol"/>
    <property type="evidence" value="ECO:0007669"/>
    <property type="project" value="TreeGrafter"/>
</dbReference>
<evidence type="ECO:0000256" key="8">
    <source>
        <dbReference type="ARBA" id="ARBA00023225"/>
    </source>
</evidence>
<keyword evidence="6" id="KW-1005">Bacterial flagellum biogenesis</keyword>
<keyword evidence="11" id="KW-1185">Reference proteome</keyword>
<keyword evidence="5" id="KW-0963">Cytoplasm</keyword>
<evidence type="ECO:0000256" key="1">
    <source>
        <dbReference type="ARBA" id="ARBA00003041"/>
    </source>
</evidence>
<dbReference type="Pfam" id="PF02108">
    <property type="entry name" value="FliH"/>
    <property type="match status" value="1"/>
</dbReference>
<dbReference type="InterPro" id="IPR018035">
    <property type="entry name" value="Flagellar_FliH/T3SS_HrpE"/>
</dbReference>
<evidence type="ECO:0000259" key="9">
    <source>
        <dbReference type="Pfam" id="PF02108"/>
    </source>
</evidence>
<dbReference type="GO" id="GO:0003774">
    <property type="term" value="F:cytoskeletal motor activity"/>
    <property type="evidence" value="ECO:0007669"/>
    <property type="project" value="InterPro"/>
</dbReference>
<dbReference type="PANTHER" id="PTHR34982">
    <property type="entry name" value="YOP PROTEINS TRANSLOCATION PROTEIN L"/>
    <property type="match status" value="1"/>
</dbReference>
<dbReference type="PANTHER" id="PTHR34982:SF1">
    <property type="entry name" value="FLAGELLAR ASSEMBLY PROTEIN FLIH"/>
    <property type="match status" value="1"/>
</dbReference>
<evidence type="ECO:0000313" key="11">
    <source>
        <dbReference type="Proteomes" id="UP000006556"/>
    </source>
</evidence>
<keyword evidence="10" id="KW-0966">Cell projection</keyword>
<keyword evidence="8" id="KW-1006">Bacterial flagellum protein export</keyword>